<feature type="coiled-coil region" evidence="1">
    <location>
        <begin position="42"/>
        <end position="102"/>
    </location>
</feature>
<comment type="caution">
    <text evidence="2">The sequence shown here is derived from an EMBL/GenBank/DDBJ whole genome shotgun (WGS) entry which is preliminary data.</text>
</comment>
<dbReference type="EMBL" id="AGBZ02000001">
    <property type="protein sequence ID" value="KAI92739.1"/>
    <property type="molecule type" value="Genomic_DNA"/>
</dbReference>
<evidence type="ECO:0000256" key="1">
    <source>
        <dbReference type="SAM" id="Coils"/>
    </source>
</evidence>
<name>A0AAI9X168_SPIME</name>
<dbReference type="PROSITE" id="PS51257">
    <property type="entry name" value="PROKAR_LIPOPROTEIN"/>
    <property type="match status" value="1"/>
</dbReference>
<dbReference type="GO" id="GO:0016020">
    <property type="term" value="C:membrane"/>
    <property type="evidence" value="ECO:0007669"/>
    <property type="project" value="InterPro"/>
</dbReference>
<accession>A0AAI9X168</accession>
<proteinExistence type="predicted"/>
<dbReference type="RefSeq" id="WP_004027848.1">
    <property type="nucleotide sequence ID" value="NZ_AGBZ02000001.1"/>
</dbReference>
<organism evidence="2 3">
    <name type="scientific">Spiroplasma melliferum KC3</name>
    <dbReference type="NCBI Taxonomy" id="570509"/>
    <lineage>
        <taxon>Bacteria</taxon>
        <taxon>Bacillati</taxon>
        <taxon>Mycoplasmatota</taxon>
        <taxon>Mollicutes</taxon>
        <taxon>Entomoplasmatales</taxon>
        <taxon>Spiroplasmataceae</taxon>
        <taxon>Spiroplasma</taxon>
    </lineage>
</organism>
<sequence>MKKLLNILGICSLISTLGGSLVSCSGNKKQQYSKETILENTNQKQEDNINDVETTIQLLNDKINVLNQKINIKKTKKLQNNILQLKAKIKKLEETLNRADLRNIKEINLLDLKIKVTDIEKVRESEIRPHLQTGILTAIKQQLNDAITENDFSFNFNDYFNQNQPRTINLANTVNNYVINIVGHNNAKNSIKLEILFPQAVYKIIDFANFTKIEIPTLEDRLPKYPNDYFTAWLLKDKITTQFLKQIQKIDPNLNENDFIIVFDAEPYKSQMSNLKKVFINDASKNKKFDITIIGQKNAKGKFTTTINLIDFYKIEELC</sequence>
<keyword evidence="1" id="KW-0175">Coiled coil</keyword>
<evidence type="ECO:0000313" key="3">
    <source>
        <dbReference type="Proteomes" id="UP000004057"/>
    </source>
</evidence>
<evidence type="ECO:0008006" key="4">
    <source>
        <dbReference type="Google" id="ProtNLM"/>
    </source>
</evidence>
<dbReference type="Proteomes" id="UP000004057">
    <property type="component" value="Unassembled WGS sequence"/>
</dbReference>
<gene>
    <name evidence="2" type="ORF">SPM_001560</name>
</gene>
<dbReference type="AlphaFoldDB" id="A0AAI9X168"/>
<evidence type="ECO:0000313" key="2">
    <source>
        <dbReference type="EMBL" id="KAI92739.1"/>
    </source>
</evidence>
<reference evidence="2 3" key="1">
    <citation type="journal article" date="2012" name="J. Proteome Res.">
        <title>Application of Spiroplasma melliferum proteogenomic profiling for the discovery of virulence factors and pathogenicity mechanisms in host-associated spiroplasmas.</title>
        <authorList>
            <person name="Alexeev D."/>
            <person name="Kostrjukova E."/>
            <person name="Aliper A."/>
            <person name="Popenko A."/>
            <person name="Bazaleev N."/>
            <person name="Tyakht A."/>
            <person name="Selezneva O."/>
            <person name="Akopian T."/>
            <person name="Prichodko E."/>
            <person name="Kondratov I."/>
            <person name="Chukin M."/>
            <person name="Demina I."/>
            <person name="Galyamina M."/>
            <person name="Kamashev D."/>
            <person name="Vanyushkina A."/>
            <person name="Ladygina V."/>
            <person name="Levitskii S."/>
            <person name="Lazarev V."/>
            <person name="Govorun V."/>
        </authorList>
    </citation>
    <scope>NUCLEOTIDE SEQUENCE [LARGE SCALE GENOMIC DNA]</scope>
    <source>
        <strain evidence="2 3">KC3</strain>
    </source>
</reference>
<protein>
    <recommendedName>
        <fullName evidence="4">Lipoprotein</fullName>
    </recommendedName>
</protein>